<dbReference type="PANTHER" id="PTHR30540:SF83">
    <property type="entry name" value="K+ POTASSIUM TRANSPORTER"/>
    <property type="match status" value="1"/>
</dbReference>
<dbReference type="InterPro" id="IPR053952">
    <property type="entry name" value="K_trans_C"/>
</dbReference>
<keyword evidence="7 10" id="KW-1133">Transmembrane helix</keyword>
<dbReference type="GO" id="GO:0015079">
    <property type="term" value="F:potassium ion transmembrane transporter activity"/>
    <property type="evidence" value="ECO:0000318"/>
    <property type="project" value="GO_Central"/>
</dbReference>
<evidence type="ECO:0000259" key="13">
    <source>
        <dbReference type="Pfam" id="PF22776"/>
    </source>
</evidence>
<dbReference type="Pfam" id="PF22776">
    <property type="entry name" value="K_trans_C"/>
    <property type="match status" value="1"/>
</dbReference>
<dbReference type="STRING" id="105231.A0A1Y1I436"/>
<accession>A0A1Y1I436</accession>
<keyword evidence="3" id="KW-0813">Transport</keyword>
<feature type="domain" description="K+ potassium transporter C-terminal" evidence="13">
    <location>
        <begin position="561"/>
        <end position="773"/>
    </location>
</feature>
<sequence length="775" mass="85186">MPSFVAPENIAIPPVDETETREQNGATAPVTPRSPQWAAEEVLVEGKMHKKHKALSTSAVLLLAWQSLGVVYGDLGTSCLYVYSNTFHSPPSHQDLLGAACIIFWTLTSIALVKYVMIVLHADDDGEGGTFAMYSLLCRHARISLLETAKLNVTAKPRLTRAQSSKVSARGVVRGLLEGNKSLQKALMVFVLMGTCMVIGDGILTPAISVLSAVEGIHVGYSGLSRSAIVGITCAILIALFLCQHKGTGRVGNWFAPVIGIWLVANLCINLYNISKHHPGMFRCINPWHGLDYFIRNGKTAWVSLGGLVLCITGTEAMFADLGHFPRQAIQMGFLLIGYPSLVITYIGQAAYLWQHPENYASTFYSSVPGPIFWPMFVLATLATIVASQAMISGAFSIIKQSMSLSCFPKVRIIHTSKTMEGQIYIPEINYVFMVLTIAVVVGFQDSTQIGNAYGVSVMSVMLITTFLMSLVMLMVWRLPPWLPALFFAVFGFIEAIYLSSTLYKIANGAWFPVLLSGLLLVIMYAWYYGSSRKSLFDQKNMVNAQGLTEFLANMPVTRVPGVGLFYSDTAHGVPPVFTHFITHLPAVPEVLIFMNIRHEPVPRLEDEDRLLVKPFGIKGYYRCVVRYGYQESVRQGEEFTTQLLNKIIEVTRFELGDSGPVDASPESPRLEASLSSSPLVSSAPVKLAPGKSFIAGPRERAQVEEDLALLEQARSGGIVYVLGRSVIHVSPSAWVGKRWTLYLYAGLKAISRSTTQNYQIPHSKLIEVGMIYDV</sequence>
<dbReference type="Proteomes" id="UP000054558">
    <property type="component" value="Unassembled WGS sequence"/>
</dbReference>
<evidence type="ECO:0000256" key="4">
    <source>
        <dbReference type="ARBA" id="ARBA00022538"/>
    </source>
</evidence>
<keyword evidence="6 10" id="KW-0630">Potassium</keyword>
<evidence type="ECO:0000256" key="2">
    <source>
        <dbReference type="ARBA" id="ARBA00008440"/>
    </source>
</evidence>
<dbReference type="Pfam" id="PF02705">
    <property type="entry name" value="K_trans"/>
    <property type="match status" value="1"/>
</dbReference>
<dbReference type="OrthoDB" id="504708at2759"/>
<feature type="region of interest" description="Disordered" evidence="11">
    <location>
        <begin position="1"/>
        <end position="34"/>
    </location>
</feature>
<dbReference type="InterPro" id="IPR053951">
    <property type="entry name" value="K_trans_N"/>
</dbReference>
<feature type="transmembrane region" description="Helical" evidence="10">
    <location>
        <begin position="186"/>
        <end position="211"/>
    </location>
</feature>
<evidence type="ECO:0000313" key="14">
    <source>
        <dbReference type="EMBL" id="GAQ83496.1"/>
    </source>
</evidence>
<comment type="subcellular location">
    <subcellularLocation>
        <location evidence="1 10">Membrane</location>
        <topology evidence="1 10">Multi-pass membrane protein</topology>
    </subcellularLocation>
</comment>
<keyword evidence="15" id="KW-1185">Reference proteome</keyword>
<protein>
    <recommendedName>
        <fullName evidence="10">Potassium transporter</fullName>
    </recommendedName>
</protein>
<organism evidence="14 15">
    <name type="scientific">Klebsormidium nitens</name>
    <name type="common">Green alga</name>
    <name type="synonym">Ulothrix nitens</name>
    <dbReference type="NCBI Taxonomy" id="105231"/>
    <lineage>
        <taxon>Eukaryota</taxon>
        <taxon>Viridiplantae</taxon>
        <taxon>Streptophyta</taxon>
        <taxon>Klebsormidiophyceae</taxon>
        <taxon>Klebsormidiales</taxon>
        <taxon>Klebsormidiaceae</taxon>
        <taxon>Klebsormidium</taxon>
    </lineage>
</organism>
<dbReference type="NCBIfam" id="TIGR00794">
    <property type="entry name" value="kup"/>
    <property type="match status" value="1"/>
</dbReference>
<comment type="similarity">
    <text evidence="2 10">Belongs to the HAK/KUP transporter (TC 2.A.72.3) family.</text>
</comment>
<dbReference type="EMBL" id="DF237099">
    <property type="protein sequence ID" value="GAQ83496.1"/>
    <property type="molecule type" value="Genomic_DNA"/>
</dbReference>
<evidence type="ECO:0000256" key="10">
    <source>
        <dbReference type="RuleBase" id="RU321113"/>
    </source>
</evidence>
<feature type="transmembrane region" description="Helical" evidence="10">
    <location>
        <begin position="96"/>
        <end position="117"/>
    </location>
</feature>
<feature type="domain" description="K+ potassium transporter integral membrane" evidence="12">
    <location>
        <begin position="64"/>
        <end position="547"/>
    </location>
</feature>
<dbReference type="AlphaFoldDB" id="A0A1Y1I436"/>
<feature type="transmembrane region" description="Helical" evidence="10">
    <location>
        <begin position="59"/>
        <end position="84"/>
    </location>
</feature>
<feature type="transmembrane region" description="Helical" evidence="10">
    <location>
        <begin position="301"/>
        <end position="320"/>
    </location>
</feature>
<reference evidence="14 15" key="1">
    <citation type="journal article" date="2014" name="Nat. Commun.">
        <title>Klebsormidium flaccidum genome reveals primary factors for plant terrestrial adaptation.</title>
        <authorList>
            <person name="Hori K."/>
            <person name="Maruyama F."/>
            <person name="Fujisawa T."/>
            <person name="Togashi T."/>
            <person name="Yamamoto N."/>
            <person name="Seo M."/>
            <person name="Sato S."/>
            <person name="Yamada T."/>
            <person name="Mori H."/>
            <person name="Tajima N."/>
            <person name="Moriyama T."/>
            <person name="Ikeuchi M."/>
            <person name="Watanabe M."/>
            <person name="Wada H."/>
            <person name="Kobayashi K."/>
            <person name="Saito M."/>
            <person name="Masuda T."/>
            <person name="Sasaki-Sekimoto Y."/>
            <person name="Mashiguchi K."/>
            <person name="Awai K."/>
            <person name="Shimojima M."/>
            <person name="Masuda S."/>
            <person name="Iwai M."/>
            <person name="Nobusawa T."/>
            <person name="Narise T."/>
            <person name="Kondo S."/>
            <person name="Saito H."/>
            <person name="Sato R."/>
            <person name="Murakawa M."/>
            <person name="Ihara Y."/>
            <person name="Oshima-Yamada Y."/>
            <person name="Ohtaka K."/>
            <person name="Satoh M."/>
            <person name="Sonobe K."/>
            <person name="Ishii M."/>
            <person name="Ohtani R."/>
            <person name="Kanamori-Sato M."/>
            <person name="Honoki R."/>
            <person name="Miyazaki D."/>
            <person name="Mochizuki H."/>
            <person name="Umetsu J."/>
            <person name="Higashi K."/>
            <person name="Shibata D."/>
            <person name="Kamiya Y."/>
            <person name="Sato N."/>
            <person name="Nakamura Y."/>
            <person name="Tabata S."/>
            <person name="Ida S."/>
            <person name="Kurokawa K."/>
            <person name="Ohta H."/>
        </authorList>
    </citation>
    <scope>NUCLEOTIDE SEQUENCE [LARGE SCALE GENOMIC DNA]</scope>
    <source>
        <strain evidence="14 15">NIES-2285</strain>
    </source>
</reference>
<feature type="transmembrane region" description="Helical" evidence="10">
    <location>
        <begin position="223"/>
        <end position="242"/>
    </location>
</feature>
<evidence type="ECO:0000256" key="6">
    <source>
        <dbReference type="ARBA" id="ARBA00022958"/>
    </source>
</evidence>
<evidence type="ECO:0000256" key="9">
    <source>
        <dbReference type="ARBA" id="ARBA00023136"/>
    </source>
</evidence>
<evidence type="ECO:0000256" key="8">
    <source>
        <dbReference type="ARBA" id="ARBA00023065"/>
    </source>
</evidence>
<keyword evidence="9 10" id="KW-0472">Membrane</keyword>
<evidence type="ECO:0000256" key="3">
    <source>
        <dbReference type="ARBA" id="ARBA00022448"/>
    </source>
</evidence>
<keyword evidence="5 10" id="KW-0812">Transmembrane</keyword>
<feature type="transmembrane region" description="Helical" evidence="10">
    <location>
        <begin position="372"/>
        <end position="396"/>
    </location>
</feature>
<feature type="transmembrane region" description="Helical" evidence="10">
    <location>
        <begin position="424"/>
        <end position="444"/>
    </location>
</feature>
<dbReference type="OMA" id="MVMIIVW"/>
<feature type="transmembrane region" description="Helical" evidence="10">
    <location>
        <begin position="456"/>
        <end position="476"/>
    </location>
</feature>
<feature type="transmembrane region" description="Helical" evidence="10">
    <location>
        <begin position="510"/>
        <end position="530"/>
    </location>
</feature>
<dbReference type="InterPro" id="IPR003855">
    <property type="entry name" value="K+_transporter"/>
</dbReference>
<dbReference type="GO" id="GO:0016020">
    <property type="term" value="C:membrane"/>
    <property type="evidence" value="ECO:0000318"/>
    <property type="project" value="GO_Central"/>
</dbReference>
<feature type="transmembrane region" description="Helical" evidence="10">
    <location>
        <begin position="483"/>
        <end position="504"/>
    </location>
</feature>
<evidence type="ECO:0000313" key="15">
    <source>
        <dbReference type="Proteomes" id="UP000054558"/>
    </source>
</evidence>
<proteinExistence type="inferred from homology"/>
<dbReference type="GO" id="GO:0006813">
    <property type="term" value="P:potassium ion transport"/>
    <property type="evidence" value="ECO:0000318"/>
    <property type="project" value="GO_Central"/>
</dbReference>
<evidence type="ECO:0000256" key="5">
    <source>
        <dbReference type="ARBA" id="ARBA00022692"/>
    </source>
</evidence>
<comment type="function">
    <text evidence="10">Potassium transporter.</text>
</comment>
<dbReference type="PANTHER" id="PTHR30540">
    <property type="entry name" value="OSMOTIC STRESS POTASSIUM TRANSPORTER"/>
    <property type="match status" value="1"/>
</dbReference>
<keyword evidence="8 10" id="KW-0406">Ion transport</keyword>
<evidence type="ECO:0000256" key="7">
    <source>
        <dbReference type="ARBA" id="ARBA00022989"/>
    </source>
</evidence>
<feature type="transmembrane region" description="Helical" evidence="10">
    <location>
        <begin position="332"/>
        <end position="352"/>
    </location>
</feature>
<evidence type="ECO:0000256" key="11">
    <source>
        <dbReference type="SAM" id="MobiDB-lite"/>
    </source>
</evidence>
<evidence type="ECO:0000256" key="1">
    <source>
        <dbReference type="ARBA" id="ARBA00004141"/>
    </source>
</evidence>
<feature type="transmembrane region" description="Helical" evidence="10">
    <location>
        <begin position="254"/>
        <end position="272"/>
    </location>
</feature>
<evidence type="ECO:0000259" key="12">
    <source>
        <dbReference type="Pfam" id="PF02705"/>
    </source>
</evidence>
<name>A0A1Y1I436_KLENI</name>
<gene>
    <name evidence="14" type="ORF">KFL_001500260</name>
</gene>
<keyword evidence="4 10" id="KW-0633">Potassium transport</keyword>